<dbReference type="Proteomes" id="UP000624041">
    <property type="component" value="Unassembled WGS sequence"/>
</dbReference>
<dbReference type="InterPro" id="IPR050625">
    <property type="entry name" value="ParA/MinD_ATPase"/>
</dbReference>
<dbReference type="GO" id="GO:0005829">
    <property type="term" value="C:cytosol"/>
    <property type="evidence" value="ECO:0007669"/>
    <property type="project" value="TreeGrafter"/>
</dbReference>
<dbReference type="GO" id="GO:0005524">
    <property type="term" value="F:ATP binding"/>
    <property type="evidence" value="ECO:0007669"/>
    <property type="project" value="UniProtKB-KW"/>
</dbReference>
<proteinExistence type="predicted"/>
<feature type="domain" description="AAA" evidence="3">
    <location>
        <begin position="22"/>
        <end position="178"/>
    </location>
</feature>
<dbReference type="EMBL" id="BMOS01000001">
    <property type="protein sequence ID" value="GGN49820.1"/>
    <property type="molecule type" value="Genomic_DNA"/>
</dbReference>
<accession>A0A917XSN7</accession>
<reference evidence="4" key="2">
    <citation type="submission" date="2020-09" db="EMBL/GenBank/DDBJ databases">
        <authorList>
            <person name="Sun Q."/>
            <person name="Ohkuma M."/>
        </authorList>
    </citation>
    <scope>NUCLEOTIDE SEQUENCE</scope>
    <source>
        <strain evidence="4">JCM 17251</strain>
    </source>
</reference>
<dbReference type="Pfam" id="PF13614">
    <property type="entry name" value="AAA_31"/>
    <property type="match status" value="1"/>
</dbReference>
<comment type="caution">
    <text evidence="4">The sequence shown here is derived from an EMBL/GenBank/DDBJ whole genome shotgun (WGS) entry which is preliminary data.</text>
</comment>
<evidence type="ECO:0000256" key="1">
    <source>
        <dbReference type="ARBA" id="ARBA00022741"/>
    </source>
</evidence>
<sequence length="287" mass="32084">MTDQAKNLRMKMEQSHSRHEAKTVAFISGKGGVGKSNIGLNFSLELVRRNKKVVLIDLDVGMGNINILLGLQPKYTIVDMFTERLSITEIIEQGPQGLSYIAGGTGLSGFLEMKQTEKNYFYKQFEQLTEMYDYIIFDMGAGITETSLFFILAADECIVVTTGEPTAITDAYSMIKQITINGGSMPLHLILNRARSHGEMNSLKQLQQVIKQFLQIDVHPLGIIPEDKHVVQAVMQQVPFSILNEKAPAARSIKQITESYLNKEKAVPVTDGRAFLQKLKNLLRGKF</sequence>
<dbReference type="PANTHER" id="PTHR43384:SF4">
    <property type="entry name" value="CELLULOSE BIOSYNTHESIS PROTEIN BCSQ-RELATED"/>
    <property type="match status" value="1"/>
</dbReference>
<dbReference type="PIRSF" id="PIRSF003092">
    <property type="entry name" value="MinD"/>
    <property type="match status" value="1"/>
</dbReference>
<dbReference type="InterPro" id="IPR033875">
    <property type="entry name" value="FlhG"/>
</dbReference>
<dbReference type="RefSeq" id="WP_188855734.1">
    <property type="nucleotide sequence ID" value="NZ_BMOS01000001.1"/>
</dbReference>
<evidence type="ECO:0000256" key="2">
    <source>
        <dbReference type="ARBA" id="ARBA00022840"/>
    </source>
</evidence>
<evidence type="ECO:0000259" key="3">
    <source>
        <dbReference type="Pfam" id="PF13614"/>
    </source>
</evidence>
<keyword evidence="1" id="KW-0547">Nucleotide-binding</keyword>
<dbReference type="Gene3D" id="3.40.50.300">
    <property type="entry name" value="P-loop containing nucleotide triphosphate hydrolases"/>
    <property type="match status" value="1"/>
</dbReference>
<dbReference type="InterPro" id="IPR025669">
    <property type="entry name" value="AAA_dom"/>
</dbReference>
<organism evidence="4 5">
    <name type="scientific">Oceanobacillus indicireducens</name>
    <dbReference type="NCBI Taxonomy" id="1004261"/>
    <lineage>
        <taxon>Bacteria</taxon>
        <taxon>Bacillati</taxon>
        <taxon>Bacillota</taxon>
        <taxon>Bacilli</taxon>
        <taxon>Bacillales</taxon>
        <taxon>Bacillaceae</taxon>
        <taxon>Oceanobacillus</taxon>
    </lineage>
</organism>
<evidence type="ECO:0000313" key="5">
    <source>
        <dbReference type="Proteomes" id="UP000624041"/>
    </source>
</evidence>
<name>A0A917XSN7_9BACI</name>
<dbReference type="InterPro" id="IPR027417">
    <property type="entry name" value="P-loop_NTPase"/>
</dbReference>
<gene>
    <name evidence="4" type="primary">ylxH</name>
    <name evidence="4" type="ORF">GCM10007971_02810</name>
</gene>
<dbReference type="AlphaFoldDB" id="A0A917XSN7"/>
<evidence type="ECO:0000313" key="4">
    <source>
        <dbReference type="EMBL" id="GGN49820.1"/>
    </source>
</evidence>
<dbReference type="GO" id="GO:0051782">
    <property type="term" value="P:negative regulation of cell division"/>
    <property type="evidence" value="ECO:0007669"/>
    <property type="project" value="TreeGrafter"/>
</dbReference>
<dbReference type="GO" id="GO:0016887">
    <property type="term" value="F:ATP hydrolysis activity"/>
    <property type="evidence" value="ECO:0007669"/>
    <property type="project" value="TreeGrafter"/>
</dbReference>
<dbReference type="PANTHER" id="PTHR43384">
    <property type="entry name" value="SEPTUM SITE-DETERMINING PROTEIN MIND HOMOLOG, CHLOROPLASTIC-RELATED"/>
    <property type="match status" value="1"/>
</dbReference>
<dbReference type="GO" id="GO:0009898">
    <property type="term" value="C:cytoplasmic side of plasma membrane"/>
    <property type="evidence" value="ECO:0007669"/>
    <property type="project" value="TreeGrafter"/>
</dbReference>
<keyword evidence="2" id="KW-0067">ATP-binding</keyword>
<dbReference type="InterPro" id="IPR025501">
    <property type="entry name" value="MinD_FleN"/>
</dbReference>
<dbReference type="SUPFAM" id="SSF52540">
    <property type="entry name" value="P-loop containing nucleoside triphosphate hydrolases"/>
    <property type="match status" value="1"/>
</dbReference>
<keyword evidence="5" id="KW-1185">Reference proteome</keyword>
<dbReference type="CDD" id="cd02038">
    <property type="entry name" value="FlhG-like"/>
    <property type="match status" value="1"/>
</dbReference>
<reference evidence="4" key="1">
    <citation type="journal article" date="2014" name="Int. J. Syst. Evol. Microbiol.">
        <title>Complete genome sequence of Corynebacterium casei LMG S-19264T (=DSM 44701T), isolated from a smear-ripened cheese.</title>
        <authorList>
            <consortium name="US DOE Joint Genome Institute (JGI-PGF)"/>
            <person name="Walter F."/>
            <person name="Albersmeier A."/>
            <person name="Kalinowski J."/>
            <person name="Ruckert C."/>
        </authorList>
    </citation>
    <scope>NUCLEOTIDE SEQUENCE</scope>
    <source>
        <strain evidence="4">JCM 17251</strain>
    </source>
</reference>
<protein>
    <submittedName>
        <fullName evidence="4">Flagellum site-determining protein YlxH</fullName>
    </submittedName>
</protein>